<keyword evidence="8" id="KW-0325">Glycoprotein</keyword>
<reference evidence="11 12" key="1">
    <citation type="submission" date="2024-04" db="EMBL/GenBank/DDBJ databases">
        <authorList>
            <consortium name="Genoscope - CEA"/>
            <person name="William W."/>
        </authorList>
    </citation>
    <scope>NUCLEOTIDE SEQUENCE [LARGE SCALE GENOMIC DNA]</scope>
</reference>
<keyword evidence="2" id="KW-0812">Transmembrane</keyword>
<feature type="disulfide bond" evidence="9">
    <location>
        <begin position="87"/>
        <end position="105"/>
    </location>
</feature>
<evidence type="ECO:0000256" key="3">
    <source>
        <dbReference type="ARBA" id="ARBA00022737"/>
    </source>
</evidence>
<keyword evidence="6 9" id="KW-1015">Disulfide bond</keyword>
<evidence type="ECO:0000256" key="9">
    <source>
        <dbReference type="PROSITE-ProRule" id="PRU00124"/>
    </source>
</evidence>
<dbReference type="InterPro" id="IPR036055">
    <property type="entry name" value="LDL_receptor-like_sf"/>
</dbReference>
<dbReference type="Gene3D" id="4.10.1220.10">
    <property type="entry name" value="EGF-type module"/>
    <property type="match status" value="1"/>
</dbReference>
<keyword evidence="12" id="KW-1185">Reference proteome</keyword>
<protein>
    <submittedName>
        <fullName evidence="11">Uncharacterized protein</fullName>
    </submittedName>
</protein>
<dbReference type="PANTHER" id="PTHR22722">
    <property type="entry name" value="LOW-DENSITY LIPOPROTEIN RECEPTOR-RELATED PROTEIN 2-RELATED"/>
    <property type="match status" value="1"/>
</dbReference>
<name>A0AAV2HR90_LYMST</name>
<gene>
    <name evidence="11" type="ORF">GSLYS_00010162001</name>
</gene>
<dbReference type="GO" id="GO:0006898">
    <property type="term" value="P:receptor-mediated endocytosis"/>
    <property type="evidence" value="ECO:0007669"/>
    <property type="project" value="TreeGrafter"/>
</dbReference>
<keyword evidence="3" id="KW-0677">Repeat</keyword>
<sequence>MLSYIVTFGLVVALGLGIDKFARRGEDSLVGDGLIRGDRAVCGTELFACHEKCIEKAFICDTINDCSGGFDEQNCPANCTGVNVYKCGNGKCIPKNYQCDTQDDCGDGTDEANCGGTCAPGYQKCQNGHCVIDGWMCDGKNNCGDGSDERQCTGLSCNSFQFTCANGTCIPKSYKCDFDND</sequence>
<comment type="subcellular location">
    <subcellularLocation>
        <location evidence="1">Membrane</location>
        <topology evidence="1">Single-pass membrane protein</topology>
    </subcellularLocation>
</comment>
<dbReference type="Proteomes" id="UP001497497">
    <property type="component" value="Unassembled WGS sequence"/>
</dbReference>
<evidence type="ECO:0000256" key="8">
    <source>
        <dbReference type="ARBA" id="ARBA00023180"/>
    </source>
</evidence>
<feature type="disulfide bond" evidence="9">
    <location>
        <begin position="118"/>
        <end position="130"/>
    </location>
</feature>
<keyword evidence="7" id="KW-0675">Receptor</keyword>
<dbReference type="PANTHER" id="PTHR22722:SF14">
    <property type="entry name" value="MEGALIN, ISOFORM A"/>
    <property type="match status" value="1"/>
</dbReference>
<feature type="disulfide bond" evidence="9">
    <location>
        <begin position="125"/>
        <end position="143"/>
    </location>
</feature>
<evidence type="ECO:0000313" key="12">
    <source>
        <dbReference type="Proteomes" id="UP001497497"/>
    </source>
</evidence>
<evidence type="ECO:0000256" key="10">
    <source>
        <dbReference type="SAM" id="SignalP"/>
    </source>
</evidence>
<feature type="disulfide bond" evidence="9">
    <location>
        <begin position="99"/>
        <end position="114"/>
    </location>
</feature>
<evidence type="ECO:0000256" key="1">
    <source>
        <dbReference type="ARBA" id="ARBA00004167"/>
    </source>
</evidence>
<keyword evidence="4" id="KW-1133">Transmembrane helix</keyword>
<evidence type="ECO:0000256" key="6">
    <source>
        <dbReference type="ARBA" id="ARBA00023157"/>
    </source>
</evidence>
<organism evidence="11 12">
    <name type="scientific">Lymnaea stagnalis</name>
    <name type="common">Great pond snail</name>
    <name type="synonym">Helix stagnalis</name>
    <dbReference type="NCBI Taxonomy" id="6523"/>
    <lineage>
        <taxon>Eukaryota</taxon>
        <taxon>Metazoa</taxon>
        <taxon>Spiralia</taxon>
        <taxon>Lophotrochozoa</taxon>
        <taxon>Mollusca</taxon>
        <taxon>Gastropoda</taxon>
        <taxon>Heterobranchia</taxon>
        <taxon>Euthyneura</taxon>
        <taxon>Panpulmonata</taxon>
        <taxon>Hygrophila</taxon>
        <taxon>Lymnaeoidea</taxon>
        <taxon>Lymnaeidae</taxon>
        <taxon>Lymnaea</taxon>
    </lineage>
</organism>
<evidence type="ECO:0000313" key="11">
    <source>
        <dbReference type="EMBL" id="CAL1536249.1"/>
    </source>
</evidence>
<dbReference type="InterPro" id="IPR002172">
    <property type="entry name" value="LDrepeatLR_classA_rpt"/>
</dbReference>
<dbReference type="GO" id="GO:0042562">
    <property type="term" value="F:hormone binding"/>
    <property type="evidence" value="ECO:0007669"/>
    <property type="project" value="TreeGrafter"/>
</dbReference>
<feature type="chain" id="PRO_5043315225" evidence="10">
    <location>
        <begin position="18"/>
        <end position="181"/>
    </location>
</feature>
<dbReference type="PROSITE" id="PS50068">
    <property type="entry name" value="LDLRA_2"/>
    <property type="match status" value="3"/>
</dbReference>
<dbReference type="CDD" id="cd00112">
    <property type="entry name" value="LDLa"/>
    <property type="match status" value="3"/>
</dbReference>
<dbReference type="GO" id="GO:0016324">
    <property type="term" value="C:apical plasma membrane"/>
    <property type="evidence" value="ECO:0007669"/>
    <property type="project" value="TreeGrafter"/>
</dbReference>
<proteinExistence type="predicted"/>
<dbReference type="FunFam" id="4.10.400.10:FF:000119">
    <property type="entry name" value="Suppressor of tumorigenicity 14 protein homolog"/>
    <property type="match status" value="1"/>
</dbReference>
<dbReference type="PRINTS" id="PR00261">
    <property type="entry name" value="LDLRECEPTOR"/>
</dbReference>
<feature type="disulfide bond" evidence="9">
    <location>
        <begin position="60"/>
        <end position="75"/>
    </location>
</feature>
<feature type="signal peptide" evidence="10">
    <location>
        <begin position="1"/>
        <end position="17"/>
    </location>
</feature>
<dbReference type="Pfam" id="PF00057">
    <property type="entry name" value="Ldl_recept_a"/>
    <property type="match status" value="4"/>
</dbReference>
<dbReference type="InterPro" id="IPR023415">
    <property type="entry name" value="LDLR_class-A_CS"/>
</dbReference>
<comment type="caution">
    <text evidence="11">The sequence shown here is derived from an EMBL/GenBank/DDBJ whole genome shotgun (WGS) entry which is preliminary data.</text>
</comment>
<evidence type="ECO:0000256" key="7">
    <source>
        <dbReference type="ARBA" id="ARBA00023170"/>
    </source>
</evidence>
<dbReference type="PROSITE" id="PS01209">
    <property type="entry name" value="LDLRA_1"/>
    <property type="match status" value="2"/>
</dbReference>
<evidence type="ECO:0000256" key="4">
    <source>
        <dbReference type="ARBA" id="ARBA00022989"/>
    </source>
</evidence>
<evidence type="ECO:0000256" key="5">
    <source>
        <dbReference type="ARBA" id="ARBA00023136"/>
    </source>
</evidence>
<dbReference type="SUPFAM" id="SSF57424">
    <property type="entry name" value="LDL receptor-like module"/>
    <property type="match status" value="4"/>
</dbReference>
<evidence type="ECO:0000256" key="2">
    <source>
        <dbReference type="ARBA" id="ARBA00022692"/>
    </source>
</evidence>
<accession>A0AAV2HR90</accession>
<dbReference type="EMBL" id="CAXITT010000224">
    <property type="protein sequence ID" value="CAL1536249.1"/>
    <property type="molecule type" value="Genomic_DNA"/>
</dbReference>
<dbReference type="InterPro" id="IPR051221">
    <property type="entry name" value="LDLR-related"/>
</dbReference>
<dbReference type="SMART" id="SM00192">
    <property type="entry name" value="LDLa"/>
    <property type="match status" value="4"/>
</dbReference>
<dbReference type="AlphaFoldDB" id="A0AAV2HR90"/>
<dbReference type="GO" id="GO:0043235">
    <property type="term" value="C:receptor complex"/>
    <property type="evidence" value="ECO:0007669"/>
    <property type="project" value="TreeGrafter"/>
</dbReference>
<dbReference type="Gene3D" id="4.10.400.10">
    <property type="entry name" value="Low-density Lipoprotein Receptor"/>
    <property type="match status" value="3"/>
</dbReference>
<keyword evidence="10" id="KW-0732">Signal</keyword>
<comment type="caution">
    <text evidence="9">Lacks conserved residue(s) required for the propagation of feature annotation.</text>
</comment>
<feature type="disulfide bond" evidence="9">
    <location>
        <begin position="137"/>
        <end position="152"/>
    </location>
</feature>
<keyword evidence="5" id="KW-0472">Membrane</keyword>